<evidence type="ECO:0000259" key="3">
    <source>
        <dbReference type="Pfam" id="PF10172"/>
    </source>
</evidence>
<organism evidence="4 5">
    <name type="scientific">Nepenthes gracilis</name>
    <name type="common">Slender pitcher plant</name>
    <dbReference type="NCBI Taxonomy" id="150966"/>
    <lineage>
        <taxon>Eukaryota</taxon>
        <taxon>Viridiplantae</taxon>
        <taxon>Streptophyta</taxon>
        <taxon>Embryophyta</taxon>
        <taxon>Tracheophyta</taxon>
        <taxon>Spermatophyta</taxon>
        <taxon>Magnoliopsida</taxon>
        <taxon>eudicotyledons</taxon>
        <taxon>Gunneridae</taxon>
        <taxon>Pentapetalae</taxon>
        <taxon>Caryophyllales</taxon>
        <taxon>Nepenthaceae</taxon>
        <taxon>Nepenthes</taxon>
    </lineage>
</organism>
<feature type="domain" description="DET1- and DDB1-associated protein 1" evidence="3">
    <location>
        <begin position="3"/>
        <end position="68"/>
    </location>
</feature>
<dbReference type="GO" id="GO:0032436">
    <property type="term" value="P:positive regulation of proteasomal ubiquitin-dependent protein catabolic process"/>
    <property type="evidence" value="ECO:0007669"/>
    <property type="project" value="TreeGrafter"/>
</dbReference>
<comment type="similarity">
    <text evidence="1">Belongs to the DDA1 family.</text>
</comment>
<dbReference type="InterPro" id="IPR033575">
    <property type="entry name" value="DDA1-like"/>
</dbReference>
<dbReference type="GO" id="GO:0080008">
    <property type="term" value="C:Cul4-RING E3 ubiquitin ligase complex"/>
    <property type="evidence" value="ECO:0007669"/>
    <property type="project" value="TreeGrafter"/>
</dbReference>
<name>A0AAD3Y0K8_NEPGR</name>
<dbReference type="Proteomes" id="UP001279734">
    <property type="component" value="Unassembled WGS sequence"/>
</dbReference>
<accession>A0AAD3Y0K8</accession>
<sequence>MGSILGGWPSYDPHNFSQLRPSDPSNPSSITPTTYHPTHNRTLPPPGQDISTESKNILIRHFYKHAEEKLRPKRAASELLAPENGSKQPRASTSNAPS</sequence>
<protein>
    <recommendedName>
        <fullName evidence="3">DET1- and DDB1-associated protein 1 domain-containing protein</fullName>
    </recommendedName>
</protein>
<feature type="compositionally biased region" description="Polar residues" evidence="2">
    <location>
        <begin position="85"/>
        <end position="98"/>
    </location>
</feature>
<gene>
    <name evidence="4" type="ORF">Nepgr_024524</name>
</gene>
<keyword evidence="5" id="KW-1185">Reference proteome</keyword>
<reference evidence="4" key="1">
    <citation type="submission" date="2023-05" db="EMBL/GenBank/DDBJ databases">
        <title>Nepenthes gracilis genome sequencing.</title>
        <authorList>
            <person name="Fukushima K."/>
        </authorList>
    </citation>
    <scope>NUCLEOTIDE SEQUENCE</scope>
    <source>
        <strain evidence="4">SING2019-196</strain>
    </source>
</reference>
<comment type="caution">
    <text evidence="4">The sequence shown here is derived from an EMBL/GenBank/DDBJ whole genome shotgun (WGS) entry which is preliminary data.</text>
</comment>
<feature type="region of interest" description="Disordered" evidence="2">
    <location>
        <begin position="1"/>
        <end position="52"/>
    </location>
</feature>
<dbReference type="PANTHER" id="PTHR31879">
    <property type="entry name" value="DET1- AND DDB1-ASSOCIATED PROTEIN 1"/>
    <property type="match status" value="1"/>
</dbReference>
<dbReference type="InterPro" id="IPR018276">
    <property type="entry name" value="DDA1_dom"/>
</dbReference>
<feature type="compositionally biased region" description="Polar residues" evidence="2">
    <location>
        <begin position="15"/>
        <end position="41"/>
    </location>
</feature>
<dbReference type="AlphaFoldDB" id="A0AAD3Y0K8"/>
<evidence type="ECO:0000313" key="4">
    <source>
        <dbReference type="EMBL" id="GMH22681.1"/>
    </source>
</evidence>
<evidence type="ECO:0000256" key="2">
    <source>
        <dbReference type="SAM" id="MobiDB-lite"/>
    </source>
</evidence>
<feature type="region of interest" description="Disordered" evidence="2">
    <location>
        <begin position="67"/>
        <end position="98"/>
    </location>
</feature>
<proteinExistence type="inferred from homology"/>
<evidence type="ECO:0000256" key="1">
    <source>
        <dbReference type="ARBA" id="ARBA00008042"/>
    </source>
</evidence>
<evidence type="ECO:0000313" key="5">
    <source>
        <dbReference type="Proteomes" id="UP001279734"/>
    </source>
</evidence>
<dbReference type="PANTHER" id="PTHR31879:SF8">
    <property type="entry name" value="DET1- AND DDB1-ASSOCIATED PROTEIN 1"/>
    <property type="match status" value="1"/>
</dbReference>
<dbReference type="EMBL" id="BSYO01000025">
    <property type="protein sequence ID" value="GMH22681.1"/>
    <property type="molecule type" value="Genomic_DNA"/>
</dbReference>
<dbReference type="Pfam" id="PF10172">
    <property type="entry name" value="DDA1"/>
    <property type="match status" value="1"/>
</dbReference>